<dbReference type="EMBL" id="VSSQ01017914">
    <property type="protein sequence ID" value="MPM60661.1"/>
    <property type="molecule type" value="Genomic_DNA"/>
</dbReference>
<comment type="caution">
    <text evidence="1">The sequence shown here is derived from an EMBL/GenBank/DDBJ whole genome shotgun (WGS) entry which is preliminary data.</text>
</comment>
<accession>A0A645B7T1</accession>
<gene>
    <name evidence="1" type="ORF">SDC9_107513</name>
</gene>
<evidence type="ECO:0000313" key="1">
    <source>
        <dbReference type="EMBL" id="MPM60661.1"/>
    </source>
</evidence>
<sequence length="406" mass="44902">MFGNDQRGRFVRDREALGVGQRDLGIGFDQRAAVVAVFLGVGLDLLDHQTAQRARISQDVFELALFFAQFLELLLDLDRFQPRQLAQTDFQDVLGLAVGELEALDQRRLGLVGLADDGNHLVDVQQDELTAFEDMDAVQHLVQAVLRAACNRGLAEADPLFQHLAQRLLHRFAIQADHRQVDGRRGLQAGVRQQRGDQLLLRHLAGLGLNHDAHRRILARFITHAVQQRQHAGLELVLILRERFFAVLDLGVGQLFDFFEHLLRAGARRQLGDDELPLAARQFFDLPARAHLQAAASGTVGVLDVGGAADDLAAARIVRAGDQREEFFIAELGRLHQRDAGIGHFAQVVAGDLGGQAHGNAACTIEQRERQARGQLLGLFERAVVVGHEIHRAHVDLVEQQRGDLG</sequence>
<evidence type="ECO:0008006" key="2">
    <source>
        <dbReference type="Google" id="ProtNLM"/>
    </source>
</evidence>
<dbReference type="AlphaFoldDB" id="A0A645B7T1"/>
<organism evidence="1">
    <name type="scientific">bioreactor metagenome</name>
    <dbReference type="NCBI Taxonomy" id="1076179"/>
    <lineage>
        <taxon>unclassified sequences</taxon>
        <taxon>metagenomes</taxon>
        <taxon>ecological metagenomes</taxon>
    </lineage>
</organism>
<name>A0A645B7T1_9ZZZZ</name>
<reference evidence="1" key="1">
    <citation type="submission" date="2019-08" db="EMBL/GenBank/DDBJ databases">
        <authorList>
            <person name="Kucharzyk K."/>
            <person name="Murdoch R.W."/>
            <person name="Higgins S."/>
            <person name="Loffler F."/>
        </authorList>
    </citation>
    <scope>NUCLEOTIDE SEQUENCE</scope>
</reference>
<proteinExistence type="predicted"/>
<protein>
    <recommendedName>
        <fullName evidence="2">NAD-specific glutamate dehydrogenase</fullName>
    </recommendedName>
</protein>